<dbReference type="InterPro" id="IPR015919">
    <property type="entry name" value="Cadherin-like_sf"/>
</dbReference>
<evidence type="ECO:0000256" key="2">
    <source>
        <dbReference type="ARBA" id="ARBA00023136"/>
    </source>
</evidence>
<evidence type="ECO:0000259" key="4">
    <source>
        <dbReference type="PROSITE" id="PS50268"/>
    </source>
</evidence>
<dbReference type="SUPFAM" id="SSF49313">
    <property type="entry name" value="Cadherin-like"/>
    <property type="match status" value="1"/>
</dbReference>
<evidence type="ECO:0000256" key="3">
    <source>
        <dbReference type="PROSITE-ProRule" id="PRU00043"/>
    </source>
</evidence>
<dbReference type="EMBL" id="JAHRIQ010002403">
    <property type="protein sequence ID" value="MEQ2222061.1"/>
    <property type="molecule type" value="Genomic_DNA"/>
</dbReference>
<keyword evidence="6" id="KW-1185">Reference proteome</keyword>
<dbReference type="CDD" id="cd11304">
    <property type="entry name" value="Cadherin_repeat"/>
    <property type="match status" value="1"/>
</dbReference>
<proteinExistence type="predicted"/>
<accession>A0ABV0SNN2</accession>
<dbReference type="PROSITE" id="PS50268">
    <property type="entry name" value="CADHERIN_2"/>
    <property type="match status" value="1"/>
</dbReference>
<feature type="domain" description="Cadherin" evidence="4">
    <location>
        <begin position="25"/>
        <end position="64"/>
    </location>
</feature>
<name>A0ABV0SNN2_9TELE</name>
<dbReference type="Proteomes" id="UP001482620">
    <property type="component" value="Unassembled WGS sequence"/>
</dbReference>
<gene>
    <name evidence="5" type="ORF">ILYODFUR_022048</name>
</gene>
<reference evidence="5 6" key="1">
    <citation type="submission" date="2021-06" db="EMBL/GenBank/DDBJ databases">
        <authorList>
            <person name="Palmer J.M."/>
        </authorList>
    </citation>
    <scope>NUCLEOTIDE SEQUENCE [LARGE SCALE GENOMIC DNA]</scope>
    <source>
        <strain evidence="6">if_2019</strain>
        <tissue evidence="5">Muscle</tissue>
    </source>
</reference>
<sequence>METCGLCWPRQSHVISPEKPVNHIFRLIGPGADHDPKGLFTIDIDTGDVSVSRSLDREAIDSYQPIQILSVVFGKERTPAELILSEIGHLFLV</sequence>
<dbReference type="InterPro" id="IPR002126">
    <property type="entry name" value="Cadherin-like_dom"/>
</dbReference>
<evidence type="ECO:0000256" key="1">
    <source>
        <dbReference type="ARBA" id="ARBA00004370"/>
    </source>
</evidence>
<dbReference type="Gene3D" id="2.60.40.60">
    <property type="entry name" value="Cadherins"/>
    <property type="match status" value="1"/>
</dbReference>
<keyword evidence="3" id="KW-0106">Calcium</keyword>
<evidence type="ECO:0000313" key="5">
    <source>
        <dbReference type="EMBL" id="MEQ2222061.1"/>
    </source>
</evidence>
<evidence type="ECO:0000313" key="6">
    <source>
        <dbReference type="Proteomes" id="UP001482620"/>
    </source>
</evidence>
<protein>
    <recommendedName>
        <fullName evidence="4">Cadherin domain-containing protein</fullName>
    </recommendedName>
</protein>
<organism evidence="5 6">
    <name type="scientific">Ilyodon furcidens</name>
    <name type="common">goldbreast splitfin</name>
    <dbReference type="NCBI Taxonomy" id="33524"/>
    <lineage>
        <taxon>Eukaryota</taxon>
        <taxon>Metazoa</taxon>
        <taxon>Chordata</taxon>
        <taxon>Craniata</taxon>
        <taxon>Vertebrata</taxon>
        <taxon>Euteleostomi</taxon>
        <taxon>Actinopterygii</taxon>
        <taxon>Neopterygii</taxon>
        <taxon>Teleostei</taxon>
        <taxon>Neoteleostei</taxon>
        <taxon>Acanthomorphata</taxon>
        <taxon>Ovalentaria</taxon>
        <taxon>Atherinomorphae</taxon>
        <taxon>Cyprinodontiformes</taxon>
        <taxon>Goodeidae</taxon>
        <taxon>Ilyodon</taxon>
    </lineage>
</organism>
<comment type="subcellular location">
    <subcellularLocation>
        <location evidence="1">Membrane</location>
    </subcellularLocation>
</comment>
<keyword evidence="2" id="KW-0472">Membrane</keyword>
<comment type="caution">
    <text evidence="5">The sequence shown here is derived from an EMBL/GenBank/DDBJ whole genome shotgun (WGS) entry which is preliminary data.</text>
</comment>